<evidence type="ECO:0000313" key="1">
    <source>
        <dbReference type="EMBL" id="KAL3307636.1"/>
    </source>
</evidence>
<dbReference type="Proteomes" id="UP001626550">
    <property type="component" value="Unassembled WGS sequence"/>
</dbReference>
<comment type="caution">
    <text evidence="1">The sequence shown here is derived from an EMBL/GenBank/DDBJ whole genome shotgun (WGS) entry which is preliminary data.</text>
</comment>
<accession>A0ABD2PJI4</accession>
<protein>
    <submittedName>
        <fullName evidence="1">Uncharacterized protein</fullName>
    </submittedName>
</protein>
<sequence>MMRYTVAIDNERVCLFGKKIAITREEQLTRSLRPAPFSTKNEDHVKRYHCLKTALGYWKQLDLQAQSRIKVEYVRIFHQRIYLTATISSGGVKPEFGVVMWFNSPDPNHNESSISNEELFKIQGISQKFESSTRNPFKLPVVQGLDVDRRTGDLFIALPSKSSICSMDKDLTVMLKEWILTDPYCYPEYLCYVANQTELWASCPSEDKIVILNVITSRLLHLKPSEMFGIKPSHIVYTSDEKIITLDAEKSMLYWIAKVEMSLVVQRVNQKSASASKNRILSIQPMEKVFALPNAQLEHRSLEGGVVCTENNAVYLIFPNVSLKEPSWGQKLRHKVSM</sequence>
<proteinExistence type="predicted"/>
<keyword evidence="2" id="KW-1185">Reference proteome</keyword>
<name>A0ABD2PJI4_9PLAT</name>
<reference evidence="1 2" key="1">
    <citation type="submission" date="2024-11" db="EMBL/GenBank/DDBJ databases">
        <title>Adaptive evolution of stress response genes in parasites aligns with host niche diversity.</title>
        <authorList>
            <person name="Hahn C."/>
            <person name="Resl P."/>
        </authorList>
    </citation>
    <scope>NUCLEOTIDE SEQUENCE [LARGE SCALE GENOMIC DNA]</scope>
    <source>
        <strain evidence="1">EGGRZ-B1_66</strain>
        <tissue evidence="1">Body</tissue>
    </source>
</reference>
<organism evidence="1 2">
    <name type="scientific">Cichlidogyrus casuarinus</name>
    <dbReference type="NCBI Taxonomy" id="1844966"/>
    <lineage>
        <taxon>Eukaryota</taxon>
        <taxon>Metazoa</taxon>
        <taxon>Spiralia</taxon>
        <taxon>Lophotrochozoa</taxon>
        <taxon>Platyhelminthes</taxon>
        <taxon>Monogenea</taxon>
        <taxon>Monopisthocotylea</taxon>
        <taxon>Dactylogyridea</taxon>
        <taxon>Ancyrocephalidae</taxon>
        <taxon>Cichlidogyrus</taxon>
    </lineage>
</organism>
<dbReference type="EMBL" id="JBJKFK010006858">
    <property type="protein sequence ID" value="KAL3307636.1"/>
    <property type="molecule type" value="Genomic_DNA"/>
</dbReference>
<gene>
    <name evidence="1" type="ORF">Ciccas_013846</name>
</gene>
<dbReference type="AlphaFoldDB" id="A0ABD2PJI4"/>
<evidence type="ECO:0000313" key="2">
    <source>
        <dbReference type="Proteomes" id="UP001626550"/>
    </source>
</evidence>